<evidence type="ECO:0000256" key="4">
    <source>
        <dbReference type="ARBA" id="ARBA00022840"/>
    </source>
</evidence>
<accession>A0A381YGN1</accession>
<dbReference type="GO" id="GO:0005524">
    <property type="term" value="F:ATP binding"/>
    <property type="evidence" value="ECO:0007669"/>
    <property type="project" value="UniProtKB-KW"/>
</dbReference>
<dbReference type="SMART" id="SM00220">
    <property type="entry name" value="S_TKc"/>
    <property type="match status" value="1"/>
</dbReference>
<dbReference type="PRINTS" id="PR00834">
    <property type="entry name" value="PROTEASES2C"/>
</dbReference>
<feature type="region of interest" description="Disordered" evidence="5">
    <location>
        <begin position="340"/>
        <end position="394"/>
    </location>
</feature>
<proteinExistence type="predicted"/>
<evidence type="ECO:0000313" key="7">
    <source>
        <dbReference type="EMBL" id="SVA75577.1"/>
    </source>
</evidence>
<keyword evidence="4" id="KW-0067">ATP-binding</keyword>
<dbReference type="InterPro" id="IPR000719">
    <property type="entry name" value="Prot_kinase_dom"/>
</dbReference>
<name>A0A381YGN1_9ZZZZ</name>
<keyword evidence="1" id="KW-0808">Transferase</keyword>
<dbReference type="InterPro" id="IPR008271">
    <property type="entry name" value="Ser/Thr_kinase_AS"/>
</dbReference>
<feature type="region of interest" description="Disordered" evidence="5">
    <location>
        <begin position="290"/>
        <end position="312"/>
    </location>
</feature>
<protein>
    <recommendedName>
        <fullName evidence="6">Protein kinase domain-containing protein</fullName>
    </recommendedName>
</protein>
<dbReference type="Gene3D" id="2.40.10.120">
    <property type="match status" value="1"/>
</dbReference>
<gene>
    <name evidence="7" type="ORF">METZ01_LOCUS128431</name>
</gene>
<dbReference type="SUPFAM" id="SSF50494">
    <property type="entry name" value="Trypsin-like serine proteases"/>
    <property type="match status" value="1"/>
</dbReference>
<evidence type="ECO:0000259" key="6">
    <source>
        <dbReference type="PROSITE" id="PS50011"/>
    </source>
</evidence>
<dbReference type="Gene3D" id="1.10.510.10">
    <property type="entry name" value="Transferase(Phosphotransferase) domain 1"/>
    <property type="match status" value="1"/>
</dbReference>
<dbReference type="PROSITE" id="PS00107">
    <property type="entry name" value="PROTEIN_KINASE_ATP"/>
    <property type="match status" value="1"/>
</dbReference>
<dbReference type="PROSITE" id="PS50011">
    <property type="entry name" value="PROTEIN_KINASE_DOM"/>
    <property type="match status" value="1"/>
</dbReference>
<dbReference type="GO" id="GO:0004674">
    <property type="term" value="F:protein serine/threonine kinase activity"/>
    <property type="evidence" value="ECO:0007669"/>
    <property type="project" value="TreeGrafter"/>
</dbReference>
<feature type="domain" description="Protein kinase" evidence="6">
    <location>
        <begin position="23"/>
        <end position="282"/>
    </location>
</feature>
<dbReference type="Pfam" id="PF13365">
    <property type="entry name" value="Trypsin_2"/>
    <property type="match status" value="1"/>
</dbReference>
<keyword evidence="3" id="KW-0418">Kinase</keyword>
<feature type="compositionally biased region" description="Pro residues" evidence="5">
    <location>
        <begin position="380"/>
        <end position="392"/>
    </location>
</feature>
<keyword evidence="2" id="KW-0547">Nucleotide-binding</keyword>
<evidence type="ECO:0000256" key="3">
    <source>
        <dbReference type="ARBA" id="ARBA00022777"/>
    </source>
</evidence>
<dbReference type="PANTHER" id="PTHR43289:SF34">
    <property type="entry name" value="SERINE_THREONINE-PROTEIN KINASE YBDM-RELATED"/>
    <property type="match status" value="1"/>
</dbReference>
<dbReference type="CDD" id="cd14014">
    <property type="entry name" value="STKc_PknB_like"/>
    <property type="match status" value="1"/>
</dbReference>
<dbReference type="InterPro" id="IPR011009">
    <property type="entry name" value="Kinase-like_dom_sf"/>
</dbReference>
<dbReference type="PANTHER" id="PTHR43289">
    <property type="entry name" value="MITOGEN-ACTIVATED PROTEIN KINASE KINASE KINASE 20-RELATED"/>
    <property type="match status" value="1"/>
</dbReference>
<reference evidence="7" key="1">
    <citation type="submission" date="2018-05" db="EMBL/GenBank/DDBJ databases">
        <authorList>
            <person name="Lanie J.A."/>
            <person name="Ng W.-L."/>
            <person name="Kazmierczak K.M."/>
            <person name="Andrzejewski T.M."/>
            <person name="Davidsen T.M."/>
            <person name="Wayne K.J."/>
            <person name="Tettelin H."/>
            <person name="Glass J.I."/>
            <person name="Rusch D."/>
            <person name="Podicherti R."/>
            <person name="Tsui H.-C.T."/>
            <person name="Winkler M.E."/>
        </authorList>
    </citation>
    <scope>NUCLEOTIDE SEQUENCE</scope>
</reference>
<evidence type="ECO:0000256" key="1">
    <source>
        <dbReference type="ARBA" id="ARBA00022679"/>
    </source>
</evidence>
<evidence type="ECO:0000256" key="2">
    <source>
        <dbReference type="ARBA" id="ARBA00022741"/>
    </source>
</evidence>
<dbReference type="GO" id="GO:0006508">
    <property type="term" value="P:proteolysis"/>
    <property type="evidence" value="ECO:0007669"/>
    <property type="project" value="InterPro"/>
</dbReference>
<dbReference type="SUPFAM" id="SSF56112">
    <property type="entry name" value="Protein kinase-like (PK-like)"/>
    <property type="match status" value="1"/>
</dbReference>
<dbReference type="GO" id="GO:0004252">
    <property type="term" value="F:serine-type endopeptidase activity"/>
    <property type="evidence" value="ECO:0007669"/>
    <property type="project" value="InterPro"/>
</dbReference>
<dbReference type="EMBL" id="UINC01018076">
    <property type="protein sequence ID" value="SVA75577.1"/>
    <property type="molecule type" value="Genomic_DNA"/>
</dbReference>
<organism evidence="7">
    <name type="scientific">marine metagenome</name>
    <dbReference type="NCBI Taxonomy" id="408172"/>
    <lineage>
        <taxon>unclassified sequences</taxon>
        <taxon>metagenomes</taxon>
        <taxon>ecological metagenomes</taxon>
    </lineage>
</organism>
<dbReference type="PROSITE" id="PS00108">
    <property type="entry name" value="PROTEIN_KINASE_ST"/>
    <property type="match status" value="1"/>
</dbReference>
<sequence>MVSIRRPLRSLHPTADPTSIGKYQLLGLLGAGGFGTVYLGEDPEGHLYAIKVAHQHLLIGDPSFRERFRHEVGLVQRVSSQFAPRLSATDLVVDRPWMATEFIDGWNLREAVAERPLEPNLALAIASGMAHALLDIHAVGVVHRDLKPSNVILGESGPRVIDFGIARAAEMTTLTATGGRVGTAGYGSPEQVAGEEATPKSDVFSWACTVCFAVTGRSPFGDEHQPPRAIERAVEDGKPDIPELPAPLGPLVSAALSPSPGERPTAEEICSALEEVAPLEWRLPDHLLPVQREVPRPAPPTEVTPSRPGEQRSGRAAVLVVLLLAGSLAAFLTLRGGSDETAQPLPGQGAEIETAPSTAPPPTAPAEADPPGSSPTTPSVQPPDSPEPPPLTPEQLVAEFGDAVWRVEASGCDSTASGSAFVIDSRHLVTNHHVISIDARPLLRSRDNKVLQGKVIGATPLPDIAVIEVSEDIGQPLTWAQTDTLRVGQPVVALGYPGDDGDFTVNQGLIVSFQTDGTGRVAARTDAAIDTGNSGGPGLTSTGEVVGVVTEMAAGTTYQDVPLLYTHDYLKGTINQILTDEPGYEADCSLGDSAQPAPTNITVGPTEPSSAGQFRVVVEWEASATTTSSQIAYFQIDAVIEG</sequence>
<dbReference type="InterPro" id="IPR009003">
    <property type="entry name" value="Peptidase_S1_PA"/>
</dbReference>
<dbReference type="Pfam" id="PF00069">
    <property type="entry name" value="Pkinase"/>
    <property type="match status" value="1"/>
</dbReference>
<dbReference type="InterPro" id="IPR017441">
    <property type="entry name" value="Protein_kinase_ATP_BS"/>
</dbReference>
<evidence type="ECO:0000256" key="5">
    <source>
        <dbReference type="SAM" id="MobiDB-lite"/>
    </source>
</evidence>
<dbReference type="InterPro" id="IPR001940">
    <property type="entry name" value="Peptidase_S1C"/>
</dbReference>
<dbReference type="Gene3D" id="3.30.200.20">
    <property type="entry name" value="Phosphorylase Kinase, domain 1"/>
    <property type="match status" value="1"/>
</dbReference>
<feature type="non-terminal residue" evidence="7">
    <location>
        <position position="642"/>
    </location>
</feature>
<dbReference type="AlphaFoldDB" id="A0A381YGN1"/>